<dbReference type="InterPro" id="IPR035445">
    <property type="entry name" value="GYF-like_dom_sf"/>
</dbReference>
<dbReference type="AlphaFoldDB" id="A0AAV5V7I1"/>
<dbReference type="SMART" id="SM00444">
    <property type="entry name" value="GYF"/>
    <property type="match status" value="1"/>
</dbReference>
<comment type="caution">
    <text evidence="3">The sequence shown here is derived from an EMBL/GenBank/DDBJ whole genome shotgun (WGS) entry which is preliminary data.</text>
</comment>
<feature type="region of interest" description="Disordered" evidence="1">
    <location>
        <begin position="147"/>
        <end position="194"/>
    </location>
</feature>
<evidence type="ECO:0000256" key="1">
    <source>
        <dbReference type="SAM" id="MobiDB-lite"/>
    </source>
</evidence>
<feature type="non-terminal residue" evidence="3">
    <location>
        <position position="1"/>
    </location>
</feature>
<proteinExistence type="predicted"/>
<accession>A0AAV5V7I1</accession>
<reference evidence="3" key="1">
    <citation type="submission" date="2023-10" db="EMBL/GenBank/DDBJ databases">
        <title>Genome assembly of Pristionchus species.</title>
        <authorList>
            <person name="Yoshida K."/>
            <person name="Sommer R.J."/>
        </authorList>
    </citation>
    <scope>NUCLEOTIDE SEQUENCE</scope>
    <source>
        <strain evidence="3">RS5133</strain>
    </source>
</reference>
<dbReference type="Proteomes" id="UP001432322">
    <property type="component" value="Unassembled WGS sequence"/>
</dbReference>
<organism evidence="3 4">
    <name type="scientific">Pristionchus fissidentatus</name>
    <dbReference type="NCBI Taxonomy" id="1538716"/>
    <lineage>
        <taxon>Eukaryota</taxon>
        <taxon>Metazoa</taxon>
        <taxon>Ecdysozoa</taxon>
        <taxon>Nematoda</taxon>
        <taxon>Chromadorea</taxon>
        <taxon>Rhabditida</taxon>
        <taxon>Rhabditina</taxon>
        <taxon>Diplogasteromorpha</taxon>
        <taxon>Diplogasteroidea</taxon>
        <taxon>Neodiplogasteridae</taxon>
        <taxon>Pristionchus</taxon>
    </lineage>
</organism>
<evidence type="ECO:0000259" key="2">
    <source>
        <dbReference type="PROSITE" id="PS50829"/>
    </source>
</evidence>
<evidence type="ECO:0000313" key="4">
    <source>
        <dbReference type="Proteomes" id="UP001432322"/>
    </source>
</evidence>
<sequence>FEMTGTIFYSSNSKDNEEFKGPFTEEQVQGWYREGYFHSGIQFRLHEGGSIRTLADLRELHGPSCPFSSSGSSHLKDMRFSELKSIKMGTREWDEEKIPVVTLHRNHCDISRPTLDELPIPSSSSSDCRDSTTSSEEIVLVVDSNKTPNKERLAKTSSDVGDESRDNYQNYSKHNENNFWPKRGRTPSHKFFND</sequence>
<gene>
    <name evidence="3" type="ORF">PFISCL1PPCAC_6721</name>
</gene>
<dbReference type="EMBL" id="BTSY01000002">
    <property type="protein sequence ID" value="GMT15424.1"/>
    <property type="molecule type" value="Genomic_DNA"/>
</dbReference>
<protein>
    <recommendedName>
        <fullName evidence="2">GYF domain-containing protein</fullName>
    </recommendedName>
</protein>
<evidence type="ECO:0000313" key="3">
    <source>
        <dbReference type="EMBL" id="GMT15424.1"/>
    </source>
</evidence>
<keyword evidence="4" id="KW-1185">Reference proteome</keyword>
<feature type="compositionally biased region" description="Low complexity" evidence="1">
    <location>
        <begin position="122"/>
        <end position="135"/>
    </location>
</feature>
<feature type="region of interest" description="Disordered" evidence="1">
    <location>
        <begin position="112"/>
        <end position="135"/>
    </location>
</feature>
<dbReference type="Pfam" id="PF02213">
    <property type="entry name" value="GYF"/>
    <property type="match status" value="1"/>
</dbReference>
<dbReference type="SUPFAM" id="SSF55277">
    <property type="entry name" value="GYF domain"/>
    <property type="match status" value="1"/>
</dbReference>
<name>A0AAV5V7I1_9BILA</name>
<dbReference type="Gene3D" id="3.30.1490.40">
    <property type="match status" value="1"/>
</dbReference>
<dbReference type="InterPro" id="IPR003169">
    <property type="entry name" value="GYF"/>
</dbReference>
<dbReference type="PROSITE" id="PS50829">
    <property type="entry name" value="GYF"/>
    <property type="match status" value="1"/>
</dbReference>
<feature type="domain" description="GYF" evidence="2">
    <location>
        <begin position="4"/>
        <end position="55"/>
    </location>
</feature>